<dbReference type="InterPro" id="IPR029045">
    <property type="entry name" value="ClpP/crotonase-like_dom_sf"/>
</dbReference>
<dbReference type="InterPro" id="IPR001753">
    <property type="entry name" value="Enoyl-CoA_hydra/iso"/>
</dbReference>
<comment type="similarity">
    <text evidence="2">In the central section; belongs to the 3-hydroxyacyl-CoA dehydrogenase family.</text>
</comment>
<dbReference type="UniPathway" id="UPA00659"/>
<feature type="domain" description="3-hydroxyacyl-CoA dehydrogenase C-terminal" evidence="11">
    <location>
        <begin position="503"/>
        <end position="602"/>
    </location>
</feature>
<evidence type="ECO:0000256" key="6">
    <source>
        <dbReference type="ARBA" id="ARBA00023027"/>
    </source>
</evidence>
<dbReference type="EC" id="4.2.1.17" evidence="13"/>
<keyword evidence="14" id="KW-1185">Reference proteome</keyword>
<dbReference type="SUPFAM" id="SSF51735">
    <property type="entry name" value="NAD(P)-binding Rossmann-fold domains"/>
    <property type="match status" value="1"/>
</dbReference>
<evidence type="ECO:0000256" key="4">
    <source>
        <dbReference type="ARBA" id="ARBA00022963"/>
    </source>
</evidence>
<evidence type="ECO:0000313" key="13">
    <source>
        <dbReference type="EMBL" id="MBB3062127.1"/>
    </source>
</evidence>
<dbReference type="AlphaFoldDB" id="A0A7W4Z9X2"/>
<dbReference type="Pfam" id="PF02737">
    <property type="entry name" value="3HCDH_N"/>
    <property type="match status" value="1"/>
</dbReference>
<dbReference type="InterPro" id="IPR008927">
    <property type="entry name" value="6-PGluconate_DH-like_C_sf"/>
</dbReference>
<name>A0A7W4Z9X2_9GAMM</name>
<dbReference type="EC" id="5.1.2.3" evidence="13"/>
<dbReference type="EMBL" id="JACHWZ010000013">
    <property type="protein sequence ID" value="MBB3062127.1"/>
    <property type="molecule type" value="Genomic_DNA"/>
</dbReference>
<keyword evidence="4" id="KW-0442">Lipid degradation</keyword>
<keyword evidence="13" id="KW-0413">Isomerase</keyword>
<sequence>MKSIRLEKDSDNIAHLILDNPNASANVMDRDFTESLREAVQQLQNSDFTGIIIRSAKKTFFAGGDLKALYAAKREDAAEFFDSCEALKADLRWLETQGKPVVAAINGAALGGGWEICLACHQRIALDSGTVKIGLPEVTLGLLPGGGGCTRMPRLLGLQNSLPYLLEGKQLNAQRAQEAGLIHQLAQTPEQLLELARTFILANPQSQQPWDSPDYRMPGGDANNRKNTQLRIIAPAMLRQKTKGCLPAPEAILATVVEGAQVDFDTASRIESRHFVELACGPVAKNMIGTFWFGKNAVEAGDCLPEAVREEMRAEKIQPLHKIGILGAGMMGAAIAYACAGKGVQVVLKDISAEAAQKGKGYADKALQKRLQQGKTDENSVREILDRIHPTADPQDLQGCELVIEAVFENRKLKAEVTVEAETQLAESAVFASNTSTLPITGLARASTRPMNFIGLHFFSPADRMPLVEIIRGEQTSDDTLARAFAFVRQIDKTPIVVNDSRGFFTSRVFGCYTNEGIAMLGEGVCPASIENAAALAGFPVGPLAVSDEVSLTLMGKIRQQTVADLETEGKTPAAHPADSVVDRMLELGRAGKASGGGFYSYPEGRKKHLWRGLEEEFPEAEQPPLVDIEERLLFIMALETLRCYNEKILRSVREANIGSIFGIGFPPWTGGALQTINQYGPAEFARRARELAERYGERFEPPEMLFDNQALTDE</sequence>
<keyword evidence="9" id="KW-0511">Multifunctional enzyme</keyword>
<dbReference type="InterPro" id="IPR050136">
    <property type="entry name" value="FA_oxidation_alpha_subunit"/>
</dbReference>
<dbReference type="EC" id="1.1.1.35" evidence="13"/>
<dbReference type="Pfam" id="PF00378">
    <property type="entry name" value="ECH_1"/>
    <property type="match status" value="1"/>
</dbReference>
<dbReference type="Gene3D" id="1.10.1040.50">
    <property type="match status" value="1"/>
</dbReference>
<feature type="domain" description="3-hydroxyacyl-CoA dehydrogenase NAD binding" evidence="12">
    <location>
        <begin position="322"/>
        <end position="500"/>
    </location>
</feature>
<dbReference type="GO" id="GO:0008692">
    <property type="term" value="F:3-hydroxybutyryl-CoA epimerase activity"/>
    <property type="evidence" value="ECO:0007669"/>
    <property type="project" value="UniProtKB-EC"/>
</dbReference>
<comment type="caution">
    <text evidence="13">The sequence shown here is derived from an EMBL/GenBank/DDBJ whole genome shotgun (WGS) entry which is preliminary data.</text>
</comment>
<reference evidence="13 14" key="1">
    <citation type="submission" date="2020-08" db="EMBL/GenBank/DDBJ databases">
        <title>Genomic Encyclopedia of Type Strains, Phase III (KMG-III): the genomes of soil and plant-associated and newly described type strains.</title>
        <authorList>
            <person name="Whitman W."/>
        </authorList>
    </citation>
    <scope>NUCLEOTIDE SEQUENCE [LARGE SCALE GENOMIC DNA]</scope>
    <source>
        <strain evidence="13 14">CECT 8799</strain>
    </source>
</reference>
<evidence type="ECO:0000256" key="9">
    <source>
        <dbReference type="ARBA" id="ARBA00023268"/>
    </source>
</evidence>
<evidence type="ECO:0000259" key="12">
    <source>
        <dbReference type="Pfam" id="PF02737"/>
    </source>
</evidence>
<dbReference type="InterPro" id="IPR036291">
    <property type="entry name" value="NAD(P)-bd_dom_sf"/>
</dbReference>
<protein>
    <submittedName>
        <fullName evidence="13">3-hydroxyacyl-CoA dehydrogenase/enoyl-CoA hydratase/3-hydroxybutyryl-CoA epimerase</fullName>
        <ecNumber evidence="13">1.1.1.35</ecNumber>
        <ecNumber evidence="13">4.2.1.17</ecNumber>
        <ecNumber evidence="13">5.1.2.3</ecNumber>
    </submittedName>
</protein>
<gene>
    <name evidence="13" type="ORF">FHS09_002971</name>
</gene>
<comment type="catalytic activity">
    <reaction evidence="10">
        <text>a (3S)-3-hydroxyacyl-CoA + NAD(+) = a 3-oxoacyl-CoA + NADH + H(+)</text>
        <dbReference type="Rhea" id="RHEA:22432"/>
        <dbReference type="ChEBI" id="CHEBI:15378"/>
        <dbReference type="ChEBI" id="CHEBI:57318"/>
        <dbReference type="ChEBI" id="CHEBI:57540"/>
        <dbReference type="ChEBI" id="CHEBI:57945"/>
        <dbReference type="ChEBI" id="CHEBI:90726"/>
        <dbReference type="EC" id="1.1.1.35"/>
    </reaction>
</comment>
<keyword evidence="5 13" id="KW-0560">Oxidoreductase</keyword>
<evidence type="ECO:0000313" key="14">
    <source>
        <dbReference type="Proteomes" id="UP000535937"/>
    </source>
</evidence>
<evidence type="ECO:0000256" key="1">
    <source>
        <dbReference type="ARBA" id="ARBA00005005"/>
    </source>
</evidence>
<evidence type="ECO:0000256" key="5">
    <source>
        <dbReference type="ARBA" id="ARBA00023002"/>
    </source>
</evidence>
<dbReference type="CDD" id="cd06558">
    <property type="entry name" value="crotonase-like"/>
    <property type="match status" value="1"/>
</dbReference>
<dbReference type="PANTHER" id="PTHR43612:SF3">
    <property type="entry name" value="TRIFUNCTIONAL ENZYME SUBUNIT ALPHA, MITOCHONDRIAL"/>
    <property type="match status" value="1"/>
</dbReference>
<evidence type="ECO:0000259" key="11">
    <source>
        <dbReference type="Pfam" id="PF00725"/>
    </source>
</evidence>
<evidence type="ECO:0000256" key="2">
    <source>
        <dbReference type="ARBA" id="ARBA00007005"/>
    </source>
</evidence>
<dbReference type="FunFam" id="1.10.1040.50:FF:000005">
    <property type="entry name" value="Probable 3-hydroxyacyl-CoA dehydrogenase"/>
    <property type="match status" value="1"/>
</dbReference>
<keyword evidence="7" id="KW-0443">Lipid metabolism</keyword>
<dbReference type="SUPFAM" id="SSF48179">
    <property type="entry name" value="6-phosphogluconate dehydrogenase C-terminal domain-like"/>
    <property type="match status" value="2"/>
</dbReference>
<dbReference type="InterPro" id="IPR006108">
    <property type="entry name" value="3HC_DH_C"/>
</dbReference>
<evidence type="ECO:0000256" key="10">
    <source>
        <dbReference type="ARBA" id="ARBA00049556"/>
    </source>
</evidence>
<comment type="pathway">
    <text evidence="1">Lipid metabolism; fatty acid beta-oxidation.</text>
</comment>
<dbReference type="GO" id="GO:0016509">
    <property type="term" value="F:long-chain (3S)-3-hydroxyacyl-CoA dehydrogenase (NAD+) activity"/>
    <property type="evidence" value="ECO:0007669"/>
    <property type="project" value="TreeGrafter"/>
</dbReference>
<organism evidence="13 14">
    <name type="scientific">Microbulbifer rhizosphaerae</name>
    <dbReference type="NCBI Taxonomy" id="1562603"/>
    <lineage>
        <taxon>Bacteria</taxon>
        <taxon>Pseudomonadati</taxon>
        <taxon>Pseudomonadota</taxon>
        <taxon>Gammaproteobacteria</taxon>
        <taxon>Cellvibrionales</taxon>
        <taxon>Microbulbiferaceae</taxon>
        <taxon>Microbulbifer</taxon>
    </lineage>
</organism>
<dbReference type="Pfam" id="PF00725">
    <property type="entry name" value="3HCDH"/>
    <property type="match status" value="1"/>
</dbReference>
<dbReference type="SUPFAM" id="SSF52096">
    <property type="entry name" value="ClpP/crotonase"/>
    <property type="match status" value="1"/>
</dbReference>
<dbReference type="Gene3D" id="3.40.50.720">
    <property type="entry name" value="NAD(P)-binding Rossmann-like Domain"/>
    <property type="match status" value="1"/>
</dbReference>
<dbReference type="RefSeq" id="WP_183461135.1">
    <property type="nucleotide sequence ID" value="NZ_JACHWZ010000013.1"/>
</dbReference>
<keyword evidence="6" id="KW-0520">NAD</keyword>
<dbReference type="GO" id="GO:0004300">
    <property type="term" value="F:enoyl-CoA hydratase activity"/>
    <property type="evidence" value="ECO:0007669"/>
    <property type="project" value="UniProtKB-EC"/>
</dbReference>
<keyword evidence="3" id="KW-0276">Fatty acid metabolism</keyword>
<dbReference type="PANTHER" id="PTHR43612">
    <property type="entry name" value="TRIFUNCTIONAL ENZYME SUBUNIT ALPHA"/>
    <property type="match status" value="1"/>
</dbReference>
<dbReference type="GO" id="GO:0070403">
    <property type="term" value="F:NAD+ binding"/>
    <property type="evidence" value="ECO:0007669"/>
    <property type="project" value="InterPro"/>
</dbReference>
<dbReference type="Proteomes" id="UP000535937">
    <property type="component" value="Unassembled WGS sequence"/>
</dbReference>
<proteinExistence type="inferred from homology"/>
<evidence type="ECO:0000256" key="7">
    <source>
        <dbReference type="ARBA" id="ARBA00023098"/>
    </source>
</evidence>
<keyword evidence="8 13" id="KW-0456">Lyase</keyword>
<dbReference type="InterPro" id="IPR006176">
    <property type="entry name" value="3-OHacyl-CoA_DH_NAD-bd"/>
</dbReference>
<accession>A0A7W4Z9X2</accession>
<evidence type="ECO:0000256" key="3">
    <source>
        <dbReference type="ARBA" id="ARBA00022832"/>
    </source>
</evidence>
<dbReference type="GO" id="GO:0006635">
    <property type="term" value="P:fatty acid beta-oxidation"/>
    <property type="evidence" value="ECO:0007669"/>
    <property type="project" value="UniProtKB-UniPathway"/>
</dbReference>
<dbReference type="Gene3D" id="3.90.226.10">
    <property type="entry name" value="2-enoyl-CoA Hydratase, Chain A, domain 1"/>
    <property type="match status" value="1"/>
</dbReference>
<evidence type="ECO:0000256" key="8">
    <source>
        <dbReference type="ARBA" id="ARBA00023239"/>
    </source>
</evidence>
<dbReference type="FunFam" id="3.40.50.720:FF:000009">
    <property type="entry name" value="Fatty oxidation complex, alpha subunit"/>
    <property type="match status" value="1"/>
</dbReference>